<dbReference type="InterPro" id="IPR021530">
    <property type="entry name" value="AllH-like"/>
</dbReference>
<evidence type="ECO:0008006" key="3">
    <source>
        <dbReference type="Google" id="ProtNLM"/>
    </source>
</evidence>
<protein>
    <recommendedName>
        <fullName evidence="3">DUF2877 domain-containing protein</fullName>
    </recommendedName>
</protein>
<dbReference type="EMBL" id="LESJ01000010">
    <property type="protein sequence ID" value="RBT66189.1"/>
    <property type="molecule type" value="Genomic_DNA"/>
</dbReference>
<dbReference type="RefSeq" id="WP_240187655.1">
    <property type="nucleotide sequence ID" value="NZ_JBFCRC010000015.1"/>
</dbReference>
<dbReference type="Proteomes" id="UP000253498">
    <property type="component" value="Unassembled WGS sequence"/>
</dbReference>
<dbReference type="AlphaFoldDB" id="A0AB37IGV6"/>
<evidence type="ECO:0000313" key="2">
    <source>
        <dbReference type="Proteomes" id="UP000253498"/>
    </source>
</evidence>
<organism evidence="1 2">
    <name type="scientific">Enterococcus hirae</name>
    <dbReference type="NCBI Taxonomy" id="1354"/>
    <lineage>
        <taxon>Bacteria</taxon>
        <taxon>Bacillati</taxon>
        <taxon>Bacillota</taxon>
        <taxon>Bacilli</taxon>
        <taxon>Lactobacillales</taxon>
        <taxon>Enterococcaceae</taxon>
        <taxon>Enterococcus</taxon>
    </lineage>
</organism>
<reference evidence="1 2" key="1">
    <citation type="submission" date="2015-06" db="EMBL/GenBank/DDBJ databases">
        <title>The Genome Sequence of Enterococcus hirae 88EA1.</title>
        <authorList>
            <consortium name="The Broad Institute Genomics Platform"/>
            <consortium name="The Broad Institute Genome Sequencing Center for Infectious Disease"/>
            <person name="Earl A.M."/>
            <person name="Van Tyne D."/>
            <person name="Lebreton F."/>
            <person name="Saavedra J.T."/>
            <person name="Gilmore M.S."/>
            <person name="Manson McGuire A."/>
            <person name="Clock S."/>
            <person name="Crupain M."/>
            <person name="Rangan U."/>
            <person name="Young S."/>
            <person name="Abouelleil A."/>
            <person name="Cao P."/>
            <person name="Chapman S.B."/>
            <person name="Griggs A."/>
            <person name="Priest M."/>
            <person name="Shea T."/>
            <person name="Wortman J."/>
            <person name="Nusbaum C."/>
            <person name="Birren B."/>
        </authorList>
    </citation>
    <scope>NUCLEOTIDE SEQUENCE [LARGE SCALE GENOMIC DNA]</scope>
    <source>
        <strain evidence="1 2">88EA1</strain>
    </source>
</reference>
<name>A0AB37IGV6_ENTHR</name>
<accession>A0AB37IGV6</accession>
<dbReference type="Pfam" id="PF11392">
    <property type="entry name" value="AllH"/>
    <property type="match status" value="1"/>
</dbReference>
<evidence type="ECO:0000313" key="1">
    <source>
        <dbReference type="EMBL" id="RBT66189.1"/>
    </source>
</evidence>
<proteinExistence type="predicted"/>
<gene>
    <name evidence="1" type="ORF">EB03_02801</name>
</gene>
<comment type="caution">
    <text evidence="1">The sequence shown here is derived from an EMBL/GenBank/DDBJ whole genome shotgun (WGS) entry which is preliminary data.</text>
</comment>
<sequence length="277" mass="31457">MTRENCKISDYLIPLHQFGKIGKIHSVFNRSFNIEIGGQLINLADYYDYLSSFGINLPHALFQELLPFIQQGNQVRISEEELLIYSRAGVKKIHLSPSTIVSLDLTQLTLTKAQQVTLKTRLEEQHLTNKIGLPLDNRTRHFFEKMSQKNHYWRSEEWQELIHYLIGRGQGLTPSGDDILIAYLLMLTICSDARGDALMRSLELTELATTDVSKAYISSSMKGYSNSFFYQLIFALSQTNYGKLDQLIAKLMAIGHTSGKDLCFGLSLALQGIENEK</sequence>